<reference evidence="4 5" key="2">
    <citation type="submission" date="2015-01" db="EMBL/GenBank/DDBJ databases">
        <title>Complete genome sequence of Pyrinomonas methylaliphatogenes type strain K22T.</title>
        <authorList>
            <person name="Lee K.C.Y."/>
            <person name="Power J.F."/>
            <person name="Dunfield P.F."/>
            <person name="Morgan X.C."/>
            <person name="Huttenhower C."/>
            <person name="Stott M.B."/>
        </authorList>
    </citation>
    <scope>NUCLEOTIDE SEQUENCE [LARGE SCALE GENOMIC DNA]</scope>
    <source>
        <strain evidence="4 5">K22</strain>
    </source>
</reference>
<dbReference type="Gene3D" id="3.40.50.720">
    <property type="entry name" value="NAD(P)-binding Rossmann-like Domain"/>
    <property type="match status" value="1"/>
</dbReference>
<reference evidence="4 5" key="1">
    <citation type="submission" date="2013-12" db="EMBL/GenBank/DDBJ databases">
        <authorList>
            <person name="Stott M."/>
        </authorList>
    </citation>
    <scope>NUCLEOTIDE SEQUENCE [LARGE SCALE GENOMIC DNA]</scope>
    <source>
        <strain evidence="4 5">K22</strain>
    </source>
</reference>
<dbReference type="InterPro" id="IPR036291">
    <property type="entry name" value="NAD(P)-bd_dom_sf"/>
</dbReference>
<gene>
    <name evidence="4" type="ORF">PYK22_00572</name>
</gene>
<evidence type="ECO:0000313" key="5">
    <source>
        <dbReference type="Proteomes" id="UP000031518"/>
    </source>
</evidence>
<sequence>MEIVVTGSSGLIGSALIPALLAKGYRVIRLVRRKATVVRPDGSTEAFWNPMMKQIDDKALDNCEAVIHLAGENIADGRWDEEKKRRVRDSRVKGTRFLAETLARLERPPEVFICASAIGYYGDRGDEVLTEESPPGSGFLPEVCCQWEAAAEEARRAGIRTLHMRTGLVLSRQGQLLKRMLIPFKIGLGGKIGDGRQWMSWIVIDDVVGAFLHVLEDDTISGPVNVVAPQPVTNHEFTRTLGRVLNRPAFLTVPAFALRWAFGEMADELVLASARVEPRKLLDSGYKFLYPTLEAALRHLLD</sequence>
<evidence type="ECO:0000313" key="4">
    <source>
        <dbReference type="EMBL" id="CDM64578.1"/>
    </source>
</evidence>
<dbReference type="OrthoDB" id="9801773at2"/>
<dbReference type="InterPro" id="IPR013549">
    <property type="entry name" value="DUF1731"/>
</dbReference>
<feature type="domain" description="DUF1731" evidence="3">
    <location>
        <begin position="253"/>
        <end position="300"/>
    </location>
</feature>
<proteinExistence type="inferred from homology"/>
<feature type="domain" description="NAD-dependent epimerase/dehydratase" evidence="2">
    <location>
        <begin position="3"/>
        <end position="218"/>
    </location>
</feature>
<evidence type="ECO:0000259" key="2">
    <source>
        <dbReference type="Pfam" id="PF01370"/>
    </source>
</evidence>
<dbReference type="InterPro" id="IPR001509">
    <property type="entry name" value="Epimerase_deHydtase"/>
</dbReference>
<dbReference type="PANTHER" id="PTHR11092:SF0">
    <property type="entry name" value="EPIMERASE FAMILY PROTEIN SDR39U1"/>
    <property type="match status" value="1"/>
</dbReference>
<name>A0A0B6WTQ5_9BACT</name>
<dbReference type="InterPro" id="IPR010099">
    <property type="entry name" value="SDR39U1"/>
</dbReference>
<evidence type="ECO:0000256" key="1">
    <source>
        <dbReference type="ARBA" id="ARBA00009353"/>
    </source>
</evidence>
<dbReference type="PANTHER" id="PTHR11092">
    <property type="entry name" value="SUGAR NUCLEOTIDE EPIMERASE RELATED"/>
    <property type="match status" value="1"/>
</dbReference>
<dbReference type="SUPFAM" id="SSF51735">
    <property type="entry name" value="NAD(P)-binding Rossmann-fold domains"/>
    <property type="match status" value="1"/>
</dbReference>
<organism evidence="4 5">
    <name type="scientific">Pyrinomonas methylaliphatogenes</name>
    <dbReference type="NCBI Taxonomy" id="454194"/>
    <lineage>
        <taxon>Bacteria</taxon>
        <taxon>Pseudomonadati</taxon>
        <taxon>Acidobacteriota</taxon>
        <taxon>Blastocatellia</taxon>
        <taxon>Blastocatellales</taxon>
        <taxon>Pyrinomonadaceae</taxon>
        <taxon>Pyrinomonas</taxon>
    </lineage>
</organism>
<dbReference type="RefSeq" id="WP_041974103.1">
    <property type="nucleotide sequence ID" value="NZ_CBXV010000002.1"/>
</dbReference>
<dbReference type="CDD" id="cd05242">
    <property type="entry name" value="SDR_a8"/>
    <property type="match status" value="1"/>
</dbReference>
<evidence type="ECO:0000259" key="3">
    <source>
        <dbReference type="Pfam" id="PF08338"/>
    </source>
</evidence>
<dbReference type="Proteomes" id="UP000031518">
    <property type="component" value="Unassembled WGS sequence"/>
</dbReference>
<dbReference type="EMBL" id="CBXV010000002">
    <property type="protein sequence ID" value="CDM64578.1"/>
    <property type="molecule type" value="Genomic_DNA"/>
</dbReference>
<accession>A0A0B6WTQ5</accession>
<dbReference type="AlphaFoldDB" id="A0A0B6WTQ5"/>
<protein>
    <submittedName>
        <fullName evidence="4">TIGR01777 family protein</fullName>
    </submittedName>
</protein>
<keyword evidence="5" id="KW-1185">Reference proteome</keyword>
<dbReference type="NCBIfam" id="TIGR01777">
    <property type="entry name" value="yfcH"/>
    <property type="match status" value="1"/>
</dbReference>
<dbReference type="STRING" id="454194.PYK22_00572"/>
<dbReference type="Pfam" id="PF08338">
    <property type="entry name" value="DUF1731"/>
    <property type="match status" value="1"/>
</dbReference>
<comment type="similarity">
    <text evidence="1">Belongs to the NAD(P)-dependent epimerase/dehydratase family. SDR39U1 subfamily.</text>
</comment>
<dbReference type="Pfam" id="PF01370">
    <property type="entry name" value="Epimerase"/>
    <property type="match status" value="1"/>
</dbReference>